<dbReference type="SUPFAM" id="SSF141868">
    <property type="entry name" value="EAL domain-like"/>
    <property type="match status" value="1"/>
</dbReference>
<dbReference type="EMBL" id="JALBUU010000004">
    <property type="protein sequence ID" value="MCI0752779.1"/>
    <property type="molecule type" value="Genomic_DNA"/>
</dbReference>
<dbReference type="PROSITE" id="PS50883">
    <property type="entry name" value="EAL"/>
    <property type="match status" value="1"/>
</dbReference>
<evidence type="ECO:0000313" key="2">
    <source>
        <dbReference type="EMBL" id="MCI0752779.1"/>
    </source>
</evidence>
<dbReference type="InterPro" id="IPR001633">
    <property type="entry name" value="EAL_dom"/>
</dbReference>
<organism evidence="2 3">
    <name type="scientific">Teichococcus vastitatis</name>
    <dbReference type="NCBI Taxonomy" id="2307076"/>
    <lineage>
        <taxon>Bacteria</taxon>
        <taxon>Pseudomonadati</taxon>
        <taxon>Pseudomonadota</taxon>
        <taxon>Alphaproteobacteria</taxon>
        <taxon>Acetobacterales</taxon>
        <taxon>Roseomonadaceae</taxon>
        <taxon>Roseomonas</taxon>
    </lineage>
</organism>
<reference evidence="2 3" key="1">
    <citation type="submission" date="2022-03" db="EMBL/GenBank/DDBJ databases">
        <title>Complete genome analysis of Roseomonas KG 17.1 : a prolific producer of plant growth promoters.</title>
        <authorList>
            <person name="Saadouli I."/>
            <person name="Najjari A."/>
            <person name="Mosbah A."/>
            <person name="Ouzari H.I."/>
        </authorList>
    </citation>
    <scope>NUCLEOTIDE SEQUENCE [LARGE SCALE GENOMIC DNA]</scope>
    <source>
        <strain evidence="2 3">KG17-1</strain>
    </source>
</reference>
<dbReference type="PANTHER" id="PTHR33121">
    <property type="entry name" value="CYCLIC DI-GMP PHOSPHODIESTERASE PDEF"/>
    <property type="match status" value="1"/>
</dbReference>
<dbReference type="SMART" id="SM00052">
    <property type="entry name" value="EAL"/>
    <property type="match status" value="1"/>
</dbReference>
<dbReference type="Gene3D" id="3.20.20.450">
    <property type="entry name" value="EAL domain"/>
    <property type="match status" value="1"/>
</dbReference>
<comment type="caution">
    <text evidence="2">The sequence shown here is derived from an EMBL/GenBank/DDBJ whole genome shotgun (WGS) entry which is preliminary data.</text>
</comment>
<feature type="domain" description="EAL" evidence="1">
    <location>
        <begin position="5"/>
        <end position="255"/>
    </location>
</feature>
<sequence length="255" mass="27314">MPPSDSPGCAACRGPAAALPALSMAFQPILRRDAAGSRLYAYEALVRGPAGEGAAGVLGAITEANRYAFDQACRVCAIEMATGLGLIDTDAKLSINFMPNAVYEPRACIRATLAAAERSTLPRDRLIFEFTENEAMQDPAHLLRILACYRDIGFRTAIDDFGAGHSGLTLLADFQPDAVKLDMALVRGVDRDARRRSIIRHMLALCGDLGCDVVAEGVETDAEFRVLEDLGVTLFQGYLIGRPGFQTLPRPAIAA</sequence>
<accession>A0ABS9W0F9</accession>
<keyword evidence="3" id="KW-1185">Reference proteome</keyword>
<evidence type="ECO:0000259" key="1">
    <source>
        <dbReference type="PROSITE" id="PS50883"/>
    </source>
</evidence>
<protein>
    <submittedName>
        <fullName evidence="2">EAL domain-containing protein</fullName>
    </submittedName>
</protein>
<dbReference type="Proteomes" id="UP001201985">
    <property type="component" value="Unassembled WGS sequence"/>
</dbReference>
<dbReference type="Pfam" id="PF00563">
    <property type="entry name" value="EAL"/>
    <property type="match status" value="1"/>
</dbReference>
<name>A0ABS9W0F9_9PROT</name>
<proteinExistence type="predicted"/>
<dbReference type="InterPro" id="IPR050706">
    <property type="entry name" value="Cyclic-di-GMP_PDE-like"/>
</dbReference>
<dbReference type="RefSeq" id="WP_238384112.1">
    <property type="nucleotide sequence ID" value="NZ_JALBUU010000004.1"/>
</dbReference>
<evidence type="ECO:0000313" key="3">
    <source>
        <dbReference type="Proteomes" id="UP001201985"/>
    </source>
</evidence>
<dbReference type="InterPro" id="IPR035919">
    <property type="entry name" value="EAL_sf"/>
</dbReference>
<dbReference type="PANTHER" id="PTHR33121:SF15">
    <property type="entry name" value="BLUE LIGHT- AND TEMPERATURE-REGULATED ANTIREPRESSOR BLUF"/>
    <property type="match status" value="1"/>
</dbReference>
<dbReference type="CDD" id="cd01948">
    <property type="entry name" value="EAL"/>
    <property type="match status" value="1"/>
</dbReference>
<gene>
    <name evidence="2" type="ORF">MON41_03240</name>
</gene>